<dbReference type="EMBL" id="DS989827">
    <property type="protein sequence ID" value="EFR03867.1"/>
    <property type="molecule type" value="Genomic_DNA"/>
</dbReference>
<protein>
    <submittedName>
        <fullName evidence="1">Uncharacterized protein</fullName>
    </submittedName>
</protein>
<dbReference type="HOGENOM" id="CLU_2793501_0_0_1"/>
<sequence>MEKKKKDPGFKGYQLAPEYSKLKLAIVKRAFMQLLGALTKVPLPSFIPTNTHKPFINSITLLLQTYGS</sequence>
<organism evidence="2">
    <name type="scientific">Arthroderma gypseum (strain ATCC MYA-4604 / CBS 118893)</name>
    <name type="common">Microsporum gypseum</name>
    <dbReference type="NCBI Taxonomy" id="535722"/>
    <lineage>
        <taxon>Eukaryota</taxon>
        <taxon>Fungi</taxon>
        <taxon>Dikarya</taxon>
        <taxon>Ascomycota</taxon>
        <taxon>Pezizomycotina</taxon>
        <taxon>Eurotiomycetes</taxon>
        <taxon>Eurotiomycetidae</taxon>
        <taxon>Onygenales</taxon>
        <taxon>Arthrodermataceae</taxon>
        <taxon>Nannizzia</taxon>
    </lineage>
</organism>
<reference evidence="2" key="1">
    <citation type="journal article" date="2012" name="MBio">
        <title>Comparative genome analysis of Trichophyton rubrum and related dermatophytes reveals candidate genes involved in infection.</title>
        <authorList>
            <person name="Martinez D.A."/>
            <person name="Oliver B.G."/>
            <person name="Graeser Y."/>
            <person name="Goldberg J.M."/>
            <person name="Li W."/>
            <person name="Martinez-Rossi N.M."/>
            <person name="Monod M."/>
            <person name="Shelest E."/>
            <person name="Barton R.C."/>
            <person name="Birch E."/>
            <person name="Brakhage A.A."/>
            <person name="Chen Z."/>
            <person name="Gurr S.J."/>
            <person name="Heiman D."/>
            <person name="Heitman J."/>
            <person name="Kosti I."/>
            <person name="Rossi A."/>
            <person name="Saif S."/>
            <person name="Samalova M."/>
            <person name="Saunders C.W."/>
            <person name="Shea T."/>
            <person name="Summerbell R.C."/>
            <person name="Xu J."/>
            <person name="Young S."/>
            <person name="Zeng Q."/>
            <person name="Birren B.W."/>
            <person name="Cuomo C.A."/>
            <person name="White T.C."/>
        </authorList>
    </citation>
    <scope>NUCLEOTIDE SEQUENCE [LARGE SCALE GENOMIC DNA]</scope>
    <source>
        <strain evidence="2">ATCC MYA-4604 / CBS 118893</strain>
    </source>
</reference>
<dbReference type="GeneID" id="10026118"/>
<gene>
    <name evidence="1" type="ORF">MGYG_06866</name>
</gene>
<proteinExistence type="predicted"/>
<keyword evidence="2" id="KW-1185">Reference proteome</keyword>
<evidence type="ECO:0000313" key="1">
    <source>
        <dbReference type="EMBL" id="EFR03867.1"/>
    </source>
</evidence>
<accession>E4V1F2</accession>
<dbReference type="Proteomes" id="UP000002669">
    <property type="component" value="Unassembled WGS sequence"/>
</dbReference>
<dbReference type="InParanoid" id="E4V1F2"/>
<dbReference type="VEuPathDB" id="FungiDB:MGYG_06866"/>
<name>E4V1F2_ARTGP</name>
<dbReference type="RefSeq" id="XP_003170875.1">
    <property type="nucleotide sequence ID" value="XM_003170827.1"/>
</dbReference>
<evidence type="ECO:0000313" key="2">
    <source>
        <dbReference type="Proteomes" id="UP000002669"/>
    </source>
</evidence>
<dbReference type="AlphaFoldDB" id="E4V1F2"/>